<dbReference type="InterPro" id="IPR025049">
    <property type="entry name" value="Mfa-like_1"/>
</dbReference>
<sequence>MKKLITLVLACVALTSCSKENEEDVDPNAPVEIKLNAGIGNIEAIGRAAVSSLPTEGLDVFFAKATDAPTASWGSAKALYAKLDESGKVSFYAEAVRTNKAPQYYNPNTTLKSHLIGYYVGDATSSLAGGKVSLTIDGSNDIMATNALSGDKNAQFEQFTFEHLLSQLIFEVKCADGISADKVKETFGTVTKIEVLNQPINIELTLGDTPSVTTATTTGSANFTTSTDNNVEITNTATQIGDAIMVYTNQDLGKKDSPIQLKVYTSTYDSGLDVKAFINSGNDGLESGKKHTITLSFSLTEVSPTAAISAWANATNNGTGEIK</sequence>
<evidence type="ECO:0000313" key="1">
    <source>
        <dbReference type="EMBL" id="HJF70290.1"/>
    </source>
</evidence>
<dbReference type="CDD" id="cd13120">
    <property type="entry name" value="BF2867_like_N"/>
    <property type="match status" value="1"/>
</dbReference>
<dbReference type="AlphaFoldDB" id="A0A921H3W3"/>
<organism evidence="1 2">
    <name type="scientific">Butyricimonas virosa</name>
    <dbReference type="NCBI Taxonomy" id="544645"/>
    <lineage>
        <taxon>Bacteria</taxon>
        <taxon>Pseudomonadati</taxon>
        <taxon>Bacteroidota</taxon>
        <taxon>Bacteroidia</taxon>
        <taxon>Bacteroidales</taxon>
        <taxon>Odoribacteraceae</taxon>
        <taxon>Butyricimonas</taxon>
    </lineage>
</organism>
<accession>A0A921H3W3</accession>
<gene>
    <name evidence="1" type="ORF">K8V05_06015</name>
</gene>
<dbReference type="Gene3D" id="2.60.40.2630">
    <property type="match status" value="1"/>
</dbReference>
<name>A0A921H3W3_9BACT</name>
<dbReference type="EMBL" id="DYVS01000104">
    <property type="protein sequence ID" value="HJF70290.1"/>
    <property type="molecule type" value="Genomic_DNA"/>
</dbReference>
<proteinExistence type="predicted"/>
<protein>
    <submittedName>
        <fullName evidence="1">Fimbrillin family protein</fullName>
    </submittedName>
</protein>
<dbReference type="Proteomes" id="UP000742098">
    <property type="component" value="Unassembled WGS sequence"/>
</dbReference>
<dbReference type="PROSITE" id="PS51257">
    <property type="entry name" value="PROKAR_LIPOPROTEIN"/>
    <property type="match status" value="1"/>
</dbReference>
<evidence type="ECO:0000313" key="2">
    <source>
        <dbReference type="Proteomes" id="UP000742098"/>
    </source>
</evidence>
<comment type="caution">
    <text evidence="1">The sequence shown here is derived from an EMBL/GenBank/DDBJ whole genome shotgun (WGS) entry which is preliminary data.</text>
</comment>
<dbReference type="Pfam" id="PF13149">
    <property type="entry name" value="Mfa_like_1"/>
    <property type="match status" value="1"/>
</dbReference>
<reference evidence="1" key="2">
    <citation type="submission" date="2021-09" db="EMBL/GenBank/DDBJ databases">
        <authorList>
            <person name="Gilroy R."/>
        </authorList>
    </citation>
    <scope>NUCLEOTIDE SEQUENCE</scope>
    <source>
        <strain evidence="1">6966</strain>
    </source>
</reference>
<reference evidence="1" key="1">
    <citation type="journal article" date="2021" name="PeerJ">
        <title>Extensive microbial diversity within the chicken gut microbiome revealed by metagenomics and culture.</title>
        <authorList>
            <person name="Gilroy R."/>
            <person name="Ravi A."/>
            <person name="Getino M."/>
            <person name="Pursley I."/>
            <person name="Horton D.L."/>
            <person name="Alikhan N.F."/>
            <person name="Baker D."/>
            <person name="Gharbi K."/>
            <person name="Hall N."/>
            <person name="Watson M."/>
            <person name="Adriaenssens E.M."/>
            <person name="Foster-Nyarko E."/>
            <person name="Jarju S."/>
            <person name="Secka A."/>
            <person name="Antonio M."/>
            <person name="Oren A."/>
            <person name="Chaudhuri R.R."/>
            <person name="La Ragione R."/>
            <person name="Hildebrand F."/>
            <person name="Pallen M.J."/>
        </authorList>
    </citation>
    <scope>NUCLEOTIDE SEQUENCE</scope>
    <source>
        <strain evidence="1">6966</strain>
    </source>
</reference>